<evidence type="ECO:0008006" key="4">
    <source>
        <dbReference type="Google" id="ProtNLM"/>
    </source>
</evidence>
<evidence type="ECO:0000313" key="3">
    <source>
        <dbReference type="Proteomes" id="UP000092967"/>
    </source>
</evidence>
<dbReference type="AlphaFoldDB" id="A0A1B1Y7H5"/>
<name>A0A1B1Y7H5_9FLAO</name>
<dbReference type="Proteomes" id="UP000092967">
    <property type="component" value="Chromosome"/>
</dbReference>
<keyword evidence="1" id="KW-0732">Signal</keyword>
<reference evidence="2 3" key="1">
    <citation type="submission" date="2016-02" db="EMBL/GenBank/DDBJ databases">
        <authorList>
            <person name="Wen L."/>
            <person name="He K."/>
            <person name="Yang H."/>
        </authorList>
    </citation>
    <scope>NUCLEOTIDE SEQUENCE [LARGE SCALE GENOMIC DNA]</scope>
    <source>
        <strain evidence="2 3">CZ1127</strain>
    </source>
</reference>
<sequence length="113" mass="12875">MTLRKMIFAALMIFATSATVFGQANNKKATKWVNQKVVERIHKTNADLNLTDEQFNTLVTEKTADFEKVKEIKNSDKSDQEKNAALKEVYGGTYKLMKKVLTPEQFEAWKAGK</sequence>
<evidence type="ECO:0000256" key="1">
    <source>
        <dbReference type="SAM" id="SignalP"/>
    </source>
</evidence>
<proteinExistence type="predicted"/>
<dbReference type="EMBL" id="CP014224">
    <property type="protein sequence ID" value="ANW96684.1"/>
    <property type="molecule type" value="Genomic_DNA"/>
</dbReference>
<protein>
    <recommendedName>
        <fullName evidence="4">DUF4890 domain-containing protein</fullName>
    </recommendedName>
</protein>
<accession>A0A1B1Y7H5</accession>
<feature type="chain" id="PRO_5008532543" description="DUF4890 domain-containing protein" evidence="1">
    <location>
        <begin position="23"/>
        <end position="113"/>
    </location>
</feature>
<dbReference type="OrthoDB" id="956918at2"/>
<evidence type="ECO:0000313" key="2">
    <source>
        <dbReference type="EMBL" id="ANW96684.1"/>
    </source>
</evidence>
<gene>
    <name evidence="2" type="ORF">AXE80_10555</name>
</gene>
<feature type="signal peptide" evidence="1">
    <location>
        <begin position="1"/>
        <end position="22"/>
    </location>
</feature>
<keyword evidence="3" id="KW-1185">Reference proteome</keyword>
<organism evidence="2 3">
    <name type="scientific">Wenyingzhuangia fucanilytica</name>
    <dbReference type="NCBI Taxonomy" id="1790137"/>
    <lineage>
        <taxon>Bacteria</taxon>
        <taxon>Pseudomonadati</taxon>
        <taxon>Bacteroidota</taxon>
        <taxon>Flavobacteriia</taxon>
        <taxon>Flavobacteriales</taxon>
        <taxon>Flavobacteriaceae</taxon>
        <taxon>Wenyingzhuangia</taxon>
    </lineage>
</organism>
<dbReference type="KEGG" id="wfu:AXE80_10555"/>
<dbReference type="RefSeq" id="WP_068827078.1">
    <property type="nucleotide sequence ID" value="NZ_CP014224.1"/>
</dbReference>